<evidence type="ECO:0000313" key="1">
    <source>
        <dbReference type="EMBL" id="TCO75704.1"/>
    </source>
</evidence>
<dbReference type="OrthoDB" id="5738435at2"/>
<dbReference type="Proteomes" id="UP000294980">
    <property type="component" value="Unassembled WGS sequence"/>
</dbReference>
<keyword evidence="2" id="KW-1185">Reference proteome</keyword>
<sequence length="154" mass="17301">MWTYVFIAVVVALAIAPLLHFLPTSTQRRQAALREEAALAGLFVEFRDLPGYGPRLERMSRSERQVVYYGARLAAAADRGRRRQSWWRVDDTWRGGPQRLLPLPPALEDLPSSVLAASVDNNSCGIYWRETGDTGDVGRIIRCVTVWRSDLADG</sequence>
<protein>
    <submittedName>
        <fullName evidence="1">Uncharacterized protein</fullName>
    </submittedName>
</protein>
<comment type="caution">
    <text evidence="1">The sequence shown here is derived from an EMBL/GenBank/DDBJ whole genome shotgun (WGS) entry which is preliminary data.</text>
</comment>
<proteinExistence type="predicted"/>
<gene>
    <name evidence="1" type="ORF">EV688_107126</name>
</gene>
<dbReference type="EMBL" id="SLWX01000007">
    <property type="protein sequence ID" value="TCO75704.1"/>
    <property type="molecule type" value="Genomic_DNA"/>
</dbReference>
<name>A0A4R2KQ29_9GAMM</name>
<reference evidence="1 2" key="1">
    <citation type="submission" date="2019-03" db="EMBL/GenBank/DDBJ databases">
        <title>Genomic Encyclopedia of Type Strains, Phase IV (KMG-IV): sequencing the most valuable type-strain genomes for metagenomic binning, comparative biology and taxonomic classification.</title>
        <authorList>
            <person name="Goeker M."/>
        </authorList>
    </citation>
    <scope>NUCLEOTIDE SEQUENCE [LARGE SCALE GENOMIC DNA]</scope>
    <source>
        <strain evidence="1 2">DSM 23344</strain>
    </source>
</reference>
<accession>A0A4R2KQ29</accession>
<dbReference type="RefSeq" id="WP_117317777.1">
    <property type="nucleotide sequence ID" value="NZ_QQSW01000009.1"/>
</dbReference>
<dbReference type="AlphaFoldDB" id="A0A4R2KQ29"/>
<evidence type="ECO:0000313" key="2">
    <source>
        <dbReference type="Proteomes" id="UP000294980"/>
    </source>
</evidence>
<organism evidence="1 2">
    <name type="scientific">Chromatocurvus halotolerans</name>
    <dbReference type="NCBI Taxonomy" id="1132028"/>
    <lineage>
        <taxon>Bacteria</taxon>
        <taxon>Pseudomonadati</taxon>
        <taxon>Pseudomonadota</taxon>
        <taxon>Gammaproteobacteria</taxon>
        <taxon>Cellvibrionales</taxon>
        <taxon>Halieaceae</taxon>
        <taxon>Chromatocurvus</taxon>
    </lineage>
</organism>